<dbReference type="SUPFAM" id="SSF47616">
    <property type="entry name" value="GST C-terminal domain-like"/>
    <property type="match status" value="1"/>
</dbReference>
<dbReference type="AlphaFoldDB" id="A0A193G5H1"/>
<dbReference type="CDD" id="cd03178">
    <property type="entry name" value="GST_C_Ure2p_like"/>
    <property type="match status" value="1"/>
</dbReference>
<dbReference type="SFLD" id="SFLDG01150">
    <property type="entry name" value="Main.1:_Beta-like"/>
    <property type="match status" value="1"/>
</dbReference>
<dbReference type="PROSITE" id="PS50405">
    <property type="entry name" value="GST_CTER"/>
    <property type="match status" value="1"/>
</dbReference>
<evidence type="ECO:0000313" key="5">
    <source>
        <dbReference type="EMBL" id="ANN74469.1"/>
    </source>
</evidence>
<dbReference type="RefSeq" id="WP_066672465.1">
    <property type="nucleotide sequence ID" value="NZ_CP016171.1"/>
</dbReference>
<keyword evidence="2 5" id="KW-0808">Transferase</keyword>
<organism evidence="5 6">
    <name type="scientific">Bordetella bronchialis</name>
    <dbReference type="NCBI Taxonomy" id="463025"/>
    <lineage>
        <taxon>Bacteria</taxon>
        <taxon>Pseudomonadati</taxon>
        <taxon>Pseudomonadota</taxon>
        <taxon>Betaproteobacteria</taxon>
        <taxon>Burkholderiales</taxon>
        <taxon>Alcaligenaceae</taxon>
        <taxon>Bordetella</taxon>
    </lineage>
</organism>
<dbReference type="Proteomes" id="UP000092213">
    <property type="component" value="Chromosome"/>
</dbReference>
<dbReference type="Gene3D" id="1.20.1050.10">
    <property type="match status" value="1"/>
</dbReference>
<gene>
    <name evidence="5" type="ORF">BAU08_01535</name>
</gene>
<dbReference type="FunFam" id="3.40.30.10:FF:000039">
    <property type="entry name" value="Glutathione S-transferase domain"/>
    <property type="match status" value="1"/>
</dbReference>
<sequence length="234" mass="26075">MIKFYFNPGPNPMKVALLLEELGLAYETAPVDMRKGDQHRPDYVAINPNAKVPALVDGDATIFDSNAILIYLAEKTGRFLPPGAAGSADRAQLLSWLMFIATGVGPYSGQAVYFRVFTPEPNAAALNRYDFEAERHWRILDQRLAGRPYLLGDTYTIADMAMWGWARMIPTIFGGEAAWSRFPNVKRLLDEIGARPAGVAAEALKTRYTFKKEMDEDARRQMFPQLARLQAGAA</sequence>
<dbReference type="GO" id="GO:0016740">
    <property type="term" value="F:transferase activity"/>
    <property type="evidence" value="ECO:0007669"/>
    <property type="project" value="UniProtKB-KW"/>
</dbReference>
<feature type="domain" description="GST C-terminal" evidence="4">
    <location>
        <begin position="86"/>
        <end position="214"/>
    </location>
</feature>
<proteinExistence type="inferred from homology"/>
<dbReference type="EMBL" id="CP016171">
    <property type="protein sequence ID" value="ANN74469.1"/>
    <property type="molecule type" value="Genomic_DNA"/>
</dbReference>
<evidence type="ECO:0000259" key="3">
    <source>
        <dbReference type="PROSITE" id="PS50404"/>
    </source>
</evidence>
<dbReference type="Gene3D" id="3.40.30.10">
    <property type="entry name" value="Glutaredoxin"/>
    <property type="match status" value="1"/>
</dbReference>
<dbReference type="InterPro" id="IPR036282">
    <property type="entry name" value="Glutathione-S-Trfase_C_sf"/>
</dbReference>
<dbReference type="STRING" id="463025.BAU08_01535"/>
<name>A0A193G5H1_9BORD</name>
<dbReference type="SUPFAM" id="SSF52833">
    <property type="entry name" value="Thioredoxin-like"/>
    <property type="match status" value="1"/>
</dbReference>
<comment type="similarity">
    <text evidence="1">Belongs to the GST superfamily.</text>
</comment>
<feature type="domain" description="GST N-terminal" evidence="3">
    <location>
        <begin position="1"/>
        <end position="80"/>
    </location>
</feature>
<evidence type="ECO:0000313" key="6">
    <source>
        <dbReference type="Proteomes" id="UP000092213"/>
    </source>
</evidence>
<dbReference type="PANTHER" id="PTHR44051:SF19">
    <property type="entry name" value="DISULFIDE-BOND OXIDOREDUCTASE YFCG"/>
    <property type="match status" value="1"/>
</dbReference>
<protein>
    <submittedName>
        <fullName evidence="5">Glutathione S-transferase</fullName>
    </submittedName>
</protein>
<dbReference type="SFLD" id="SFLDG01151">
    <property type="entry name" value="Main.2:_Nu-like"/>
    <property type="match status" value="1"/>
</dbReference>
<dbReference type="InterPro" id="IPR040079">
    <property type="entry name" value="Glutathione_S-Trfase"/>
</dbReference>
<dbReference type="Pfam" id="PF13410">
    <property type="entry name" value="GST_C_2"/>
    <property type="match status" value="1"/>
</dbReference>
<reference evidence="5 6" key="1">
    <citation type="submission" date="2016-06" db="EMBL/GenBank/DDBJ databases">
        <title>Complete genome sequences of Bordetella bronchialis and Bordetella flabilis.</title>
        <authorList>
            <person name="LiPuma J.J."/>
            <person name="Spilker T."/>
        </authorList>
    </citation>
    <scope>NUCLEOTIDE SEQUENCE [LARGE SCALE GENOMIC DNA]</scope>
    <source>
        <strain evidence="5 6">AU17976</strain>
    </source>
</reference>
<dbReference type="InterPro" id="IPR004045">
    <property type="entry name" value="Glutathione_S-Trfase_N"/>
</dbReference>
<dbReference type="CDD" id="cd03048">
    <property type="entry name" value="GST_N_Ure2p_like"/>
    <property type="match status" value="1"/>
</dbReference>
<dbReference type="SFLD" id="SFLDS00019">
    <property type="entry name" value="Glutathione_Transferase_(cytos"/>
    <property type="match status" value="1"/>
</dbReference>
<dbReference type="SFLD" id="SFLDG00358">
    <property type="entry name" value="Main_(cytGST)"/>
    <property type="match status" value="1"/>
</dbReference>
<dbReference type="PROSITE" id="PS50404">
    <property type="entry name" value="GST_NTER"/>
    <property type="match status" value="1"/>
</dbReference>
<dbReference type="InterPro" id="IPR036249">
    <property type="entry name" value="Thioredoxin-like_sf"/>
</dbReference>
<evidence type="ECO:0000256" key="1">
    <source>
        <dbReference type="ARBA" id="ARBA00007409"/>
    </source>
</evidence>
<accession>A0A193G5H1</accession>
<dbReference type="Pfam" id="PF02798">
    <property type="entry name" value="GST_N"/>
    <property type="match status" value="1"/>
</dbReference>
<evidence type="ECO:0000256" key="2">
    <source>
        <dbReference type="ARBA" id="ARBA00022679"/>
    </source>
</evidence>
<dbReference type="PANTHER" id="PTHR44051">
    <property type="entry name" value="GLUTATHIONE S-TRANSFERASE-RELATED"/>
    <property type="match status" value="1"/>
</dbReference>
<evidence type="ECO:0000259" key="4">
    <source>
        <dbReference type="PROSITE" id="PS50405"/>
    </source>
</evidence>
<dbReference type="InterPro" id="IPR010987">
    <property type="entry name" value="Glutathione-S-Trfase_C-like"/>
</dbReference>